<dbReference type="Gene3D" id="2.102.10.10">
    <property type="entry name" value="Rieske [2Fe-2S] iron-sulphur domain"/>
    <property type="match status" value="1"/>
</dbReference>
<keyword evidence="4" id="KW-0411">Iron-sulfur</keyword>
<evidence type="ECO:0000313" key="8">
    <source>
        <dbReference type="Proteomes" id="UP001500936"/>
    </source>
</evidence>
<keyword evidence="2" id="KW-0479">Metal-binding</keyword>
<evidence type="ECO:0000256" key="2">
    <source>
        <dbReference type="ARBA" id="ARBA00022723"/>
    </source>
</evidence>
<keyword evidence="1" id="KW-0001">2Fe-2S</keyword>
<dbReference type="InterPro" id="IPR014349">
    <property type="entry name" value="Rieske_Fe-S_prot"/>
</dbReference>
<keyword evidence="3" id="KW-0408">Iron</keyword>
<dbReference type="EMBL" id="BAABHB010000011">
    <property type="protein sequence ID" value="GAA4413792.1"/>
    <property type="molecule type" value="Genomic_DNA"/>
</dbReference>
<keyword evidence="5" id="KW-1015">Disulfide bond</keyword>
<sequence>MQTDNESISRLAFLKQLGLSGSALLAFYCAGTLMSCSKSDMDVEPLDANGITLDLTTPAYASLKTIGSYTYSGNILVARIKNGSYIALSKKCTHEGSTVQYIASSDSINCPNHGARFSTTGAVTQGPATRSLTQYKTTVSADGNSLLITNA</sequence>
<feature type="domain" description="Rieske" evidence="6">
    <location>
        <begin position="55"/>
        <end position="146"/>
    </location>
</feature>
<proteinExistence type="predicted"/>
<evidence type="ECO:0000256" key="4">
    <source>
        <dbReference type="ARBA" id="ARBA00023014"/>
    </source>
</evidence>
<dbReference type="CDD" id="cd03467">
    <property type="entry name" value="Rieske"/>
    <property type="match status" value="1"/>
</dbReference>
<evidence type="ECO:0000256" key="5">
    <source>
        <dbReference type="ARBA" id="ARBA00023157"/>
    </source>
</evidence>
<name>A0ABP8KSU8_9BACT</name>
<accession>A0ABP8KSU8</accession>
<protein>
    <submittedName>
        <fullName evidence="7">Rieske (2Fe-2S) protein</fullName>
    </submittedName>
</protein>
<evidence type="ECO:0000256" key="1">
    <source>
        <dbReference type="ARBA" id="ARBA00022714"/>
    </source>
</evidence>
<dbReference type="RefSeq" id="WP_345269999.1">
    <property type="nucleotide sequence ID" value="NZ_BAABHB010000011.1"/>
</dbReference>
<evidence type="ECO:0000256" key="3">
    <source>
        <dbReference type="ARBA" id="ARBA00023004"/>
    </source>
</evidence>
<dbReference type="Pfam" id="PF00355">
    <property type="entry name" value="Rieske"/>
    <property type="match status" value="1"/>
</dbReference>
<dbReference type="PANTHER" id="PTHR10134">
    <property type="entry name" value="CYTOCHROME B-C1 COMPLEX SUBUNIT RIESKE, MITOCHONDRIAL"/>
    <property type="match status" value="1"/>
</dbReference>
<evidence type="ECO:0000313" key="7">
    <source>
        <dbReference type="EMBL" id="GAA4413792.1"/>
    </source>
</evidence>
<organism evidence="7 8">
    <name type="scientific">Nibrella viscosa</name>
    <dbReference type="NCBI Taxonomy" id="1084524"/>
    <lineage>
        <taxon>Bacteria</taxon>
        <taxon>Pseudomonadati</taxon>
        <taxon>Bacteroidota</taxon>
        <taxon>Cytophagia</taxon>
        <taxon>Cytophagales</taxon>
        <taxon>Spirosomataceae</taxon>
        <taxon>Nibrella</taxon>
    </lineage>
</organism>
<reference evidence="8" key="1">
    <citation type="journal article" date="2019" name="Int. J. Syst. Evol. Microbiol.">
        <title>The Global Catalogue of Microorganisms (GCM) 10K type strain sequencing project: providing services to taxonomists for standard genome sequencing and annotation.</title>
        <authorList>
            <consortium name="The Broad Institute Genomics Platform"/>
            <consortium name="The Broad Institute Genome Sequencing Center for Infectious Disease"/>
            <person name="Wu L."/>
            <person name="Ma J."/>
        </authorList>
    </citation>
    <scope>NUCLEOTIDE SEQUENCE [LARGE SCALE GENOMIC DNA]</scope>
    <source>
        <strain evidence="8">JCM 17925</strain>
    </source>
</reference>
<comment type="caution">
    <text evidence="7">The sequence shown here is derived from an EMBL/GenBank/DDBJ whole genome shotgun (WGS) entry which is preliminary data.</text>
</comment>
<gene>
    <name evidence="7" type="ORF">GCM10023187_42500</name>
</gene>
<dbReference type="PROSITE" id="PS51296">
    <property type="entry name" value="RIESKE"/>
    <property type="match status" value="1"/>
</dbReference>
<keyword evidence="8" id="KW-1185">Reference proteome</keyword>
<dbReference type="Proteomes" id="UP001500936">
    <property type="component" value="Unassembled WGS sequence"/>
</dbReference>
<dbReference type="InterPro" id="IPR017941">
    <property type="entry name" value="Rieske_2Fe-2S"/>
</dbReference>
<dbReference type="InterPro" id="IPR036922">
    <property type="entry name" value="Rieske_2Fe-2S_sf"/>
</dbReference>
<dbReference type="SUPFAM" id="SSF50022">
    <property type="entry name" value="ISP domain"/>
    <property type="match status" value="1"/>
</dbReference>
<evidence type="ECO:0000259" key="6">
    <source>
        <dbReference type="PROSITE" id="PS51296"/>
    </source>
</evidence>